<evidence type="ECO:0000259" key="7">
    <source>
        <dbReference type="SMART" id="SM01402"/>
    </source>
</evidence>
<evidence type="ECO:0000256" key="1">
    <source>
        <dbReference type="ARBA" id="ARBA00022723"/>
    </source>
</evidence>
<keyword evidence="5 6" id="KW-0687">Ribonucleoprotein</keyword>
<feature type="binding site" evidence="6">
    <location>
        <position position="53"/>
    </location>
    <ligand>
        <name>Zn(2+)</name>
        <dbReference type="ChEBI" id="CHEBI:29105"/>
    </ligand>
</feature>
<dbReference type="EMBL" id="JAGVWF010000058">
    <property type="protein sequence ID" value="MBS3059586.1"/>
    <property type="molecule type" value="Genomic_DNA"/>
</dbReference>
<reference evidence="9" key="3">
    <citation type="submission" date="2021-05" db="EMBL/GenBank/DDBJ databases">
        <title>Protein family content uncovers lineage relationships and bacterial pathway maintenance mechanisms in DPANN archaea.</title>
        <authorList>
            <person name="Castelle C.J."/>
            <person name="Meheust R."/>
            <person name="Jaffe A.L."/>
            <person name="Seitz K."/>
            <person name="Gong X."/>
            <person name="Baker B.J."/>
            <person name="Banfield J.F."/>
        </authorList>
    </citation>
    <scope>NUCLEOTIDE SEQUENCE</scope>
    <source>
        <strain evidence="9">RIFCSPHIGHO2_01_FULL_GW2011_AR10_43_9</strain>
    </source>
</reference>
<dbReference type="Proteomes" id="UP000577419">
    <property type="component" value="Unassembled WGS sequence"/>
</dbReference>
<keyword evidence="2 6" id="KW-0863">Zinc-finger</keyword>
<reference evidence="10" key="1">
    <citation type="journal article" date="2020" name="bioRxiv">
        <title>A rank-normalized archaeal taxonomy based on genome phylogeny resolves widespread incomplete and uneven classifications.</title>
        <authorList>
            <person name="Rinke C."/>
            <person name="Chuvochina M."/>
            <person name="Mussig A.J."/>
            <person name="Chaumeil P.-A."/>
            <person name="Waite D.W."/>
            <person name="Whitman W.B."/>
            <person name="Parks D.H."/>
            <person name="Hugenholtz P."/>
        </authorList>
    </citation>
    <scope>NUCLEOTIDE SEQUENCE [LARGE SCALE GENOMIC DNA]</scope>
</reference>
<comment type="similarity">
    <text evidence="6">Belongs to the eukaryotic ribosomal protein eS31 family.</text>
</comment>
<keyword evidence="3 6" id="KW-0862">Zinc</keyword>
<dbReference type="InterPro" id="IPR011332">
    <property type="entry name" value="Ribosomal_zn-bd"/>
</dbReference>
<dbReference type="Gene3D" id="6.20.50.150">
    <property type="match status" value="1"/>
</dbReference>
<evidence type="ECO:0000313" key="10">
    <source>
        <dbReference type="Proteomes" id="UP000577419"/>
    </source>
</evidence>
<dbReference type="GO" id="GO:0003735">
    <property type="term" value="F:structural constituent of ribosome"/>
    <property type="evidence" value="ECO:0007669"/>
    <property type="project" value="InterPro"/>
</dbReference>
<dbReference type="GO" id="GO:0005840">
    <property type="term" value="C:ribosome"/>
    <property type="evidence" value="ECO:0007669"/>
    <property type="project" value="UniProtKB-KW"/>
</dbReference>
<sequence length="66" mass="7309">MAERVAPQKKKGAKQKKAEFYSVEGEKLRRSNKSCPKCGSGIFLAEHTNRLSCGKCGYTDWKKGGT</sequence>
<accession>A0A7J4IZH9</accession>
<dbReference type="SMART" id="SM01402">
    <property type="entry name" value="Ribosomal_S27"/>
    <property type="match status" value="1"/>
</dbReference>
<dbReference type="Proteomes" id="UP000683213">
    <property type="component" value="Unassembled WGS sequence"/>
</dbReference>
<evidence type="ECO:0000256" key="6">
    <source>
        <dbReference type="HAMAP-Rule" id="MF_00777"/>
    </source>
</evidence>
<evidence type="ECO:0000256" key="5">
    <source>
        <dbReference type="ARBA" id="ARBA00023274"/>
    </source>
</evidence>
<dbReference type="GO" id="GO:1990904">
    <property type="term" value="C:ribonucleoprotein complex"/>
    <property type="evidence" value="ECO:0007669"/>
    <property type="project" value="UniProtKB-KW"/>
</dbReference>
<keyword evidence="1 6" id="KW-0479">Metal-binding</keyword>
<evidence type="ECO:0000313" key="9">
    <source>
        <dbReference type="EMBL" id="MBS3059586.1"/>
    </source>
</evidence>
<reference evidence="9" key="2">
    <citation type="submission" date="2021-03" db="EMBL/GenBank/DDBJ databases">
        <authorList>
            <person name="Jaffe A."/>
        </authorList>
    </citation>
    <scope>NUCLEOTIDE SEQUENCE</scope>
    <source>
        <strain evidence="9">RIFCSPHIGHO2_01_FULL_GW2011_AR10_43_9</strain>
    </source>
</reference>
<organism evidence="8 10">
    <name type="scientific">Candidatus Iainarchaeum sp</name>
    <dbReference type="NCBI Taxonomy" id="3101447"/>
    <lineage>
        <taxon>Archaea</taxon>
        <taxon>Candidatus Iainarchaeota</taxon>
        <taxon>Candidatus Iainarchaeia</taxon>
        <taxon>Candidatus Iainarchaeales</taxon>
        <taxon>Candidatus Iainarchaeaceae</taxon>
        <taxon>Candidatus Iainarchaeum</taxon>
    </lineage>
</organism>
<feature type="binding site" evidence="6">
    <location>
        <position position="35"/>
    </location>
    <ligand>
        <name>Zn(2+)</name>
        <dbReference type="ChEBI" id="CHEBI:29105"/>
    </ligand>
</feature>
<feature type="binding site" evidence="6">
    <location>
        <position position="38"/>
    </location>
    <ligand>
        <name>Zn(2+)</name>
        <dbReference type="ChEBI" id="CHEBI:29105"/>
    </ligand>
</feature>
<comment type="cofactor">
    <cofactor evidence="6">
        <name>Zn(2+)</name>
        <dbReference type="ChEBI" id="CHEBI:29105"/>
    </cofactor>
    <text evidence="6">Binds 1 zinc ion per subunit.</text>
</comment>
<dbReference type="AlphaFoldDB" id="A0A7J4IZH9"/>
<dbReference type="EMBL" id="DUFG01000017">
    <property type="protein sequence ID" value="HIH08376.1"/>
    <property type="molecule type" value="Genomic_DNA"/>
</dbReference>
<comment type="caution">
    <text evidence="6">Lacks conserved residue(s) required for the propagation of feature annotation.</text>
</comment>
<name>A0A7J4IZH9_9ARCH</name>
<dbReference type="SUPFAM" id="SSF57829">
    <property type="entry name" value="Zn-binding ribosomal proteins"/>
    <property type="match status" value="1"/>
</dbReference>
<dbReference type="GO" id="GO:0008270">
    <property type="term" value="F:zinc ion binding"/>
    <property type="evidence" value="ECO:0007669"/>
    <property type="project" value="UniProtKB-UniRule"/>
</dbReference>
<proteinExistence type="inferred from homology"/>
<keyword evidence="4 6" id="KW-0689">Ribosomal protein</keyword>
<dbReference type="InterPro" id="IPR022845">
    <property type="entry name" value="Ribosomal_eS31_arc"/>
</dbReference>
<feature type="domain" description="Small ribosomal subunit protein eS31" evidence="7">
    <location>
        <begin position="17"/>
        <end position="59"/>
    </location>
</feature>
<dbReference type="InterPro" id="IPR038582">
    <property type="entry name" value="Ribosomal_eS31_euk-type_sf"/>
</dbReference>
<dbReference type="Pfam" id="PF01599">
    <property type="entry name" value="Ribosomal_S27"/>
    <property type="match status" value="1"/>
</dbReference>
<evidence type="ECO:0000256" key="3">
    <source>
        <dbReference type="ARBA" id="ARBA00022833"/>
    </source>
</evidence>
<evidence type="ECO:0000313" key="8">
    <source>
        <dbReference type="EMBL" id="HIH08376.1"/>
    </source>
</evidence>
<dbReference type="HAMAP" id="MF_00777">
    <property type="entry name" value="Ribosomal_eS31"/>
    <property type="match status" value="1"/>
</dbReference>
<protein>
    <recommendedName>
        <fullName evidence="6">Small ribosomal subunit protein eS31</fullName>
    </recommendedName>
</protein>
<comment type="caution">
    <text evidence="8">The sequence shown here is derived from an EMBL/GenBank/DDBJ whole genome shotgun (WGS) entry which is preliminary data.</text>
</comment>
<evidence type="ECO:0000256" key="4">
    <source>
        <dbReference type="ARBA" id="ARBA00022980"/>
    </source>
</evidence>
<dbReference type="InterPro" id="IPR002906">
    <property type="entry name" value="Ribosomal_eS31"/>
</dbReference>
<comment type="subunit">
    <text evidence="6">Part of the 30S ribosomal subunit.</text>
</comment>
<dbReference type="NCBIfam" id="NF001669">
    <property type="entry name" value="PRK00432.1"/>
    <property type="match status" value="1"/>
</dbReference>
<feature type="binding site" evidence="6">
    <location>
        <position position="56"/>
    </location>
    <ligand>
        <name>Zn(2+)</name>
        <dbReference type="ChEBI" id="CHEBI:29105"/>
    </ligand>
</feature>
<dbReference type="GO" id="GO:0006412">
    <property type="term" value="P:translation"/>
    <property type="evidence" value="ECO:0007669"/>
    <property type="project" value="UniProtKB-UniRule"/>
</dbReference>
<evidence type="ECO:0000256" key="2">
    <source>
        <dbReference type="ARBA" id="ARBA00022771"/>
    </source>
</evidence>
<gene>
    <name evidence="6" type="primary">rps27ae</name>
    <name evidence="8" type="ORF">HA237_03330</name>
    <name evidence="9" type="ORF">J4224_04145</name>
</gene>